<comment type="similarity">
    <text evidence="1">Belongs to the nitroreductase family.</text>
</comment>
<dbReference type="Pfam" id="PF00881">
    <property type="entry name" value="Nitroreductase"/>
    <property type="match status" value="1"/>
</dbReference>
<evidence type="ECO:0000313" key="5">
    <source>
        <dbReference type="Proteomes" id="UP001596391"/>
    </source>
</evidence>
<dbReference type="InterPro" id="IPR000415">
    <property type="entry name" value="Nitroreductase-like"/>
</dbReference>
<dbReference type="CDD" id="cd02138">
    <property type="entry name" value="TdsD-like"/>
    <property type="match status" value="1"/>
</dbReference>
<dbReference type="EMBL" id="JBHSWI010000001">
    <property type="protein sequence ID" value="MFC6647445.1"/>
    <property type="molecule type" value="Genomic_DNA"/>
</dbReference>
<reference evidence="5" key="1">
    <citation type="journal article" date="2019" name="Int. J. Syst. Evol. Microbiol.">
        <title>The Global Catalogue of Microorganisms (GCM) 10K type strain sequencing project: providing services to taxonomists for standard genome sequencing and annotation.</title>
        <authorList>
            <consortium name="The Broad Institute Genomics Platform"/>
            <consortium name="The Broad Institute Genome Sequencing Center for Infectious Disease"/>
            <person name="Wu L."/>
            <person name="Ma J."/>
        </authorList>
    </citation>
    <scope>NUCLEOTIDE SEQUENCE [LARGE SCALE GENOMIC DNA]</scope>
    <source>
        <strain evidence="5">CGMCC 1.16026</strain>
    </source>
</reference>
<dbReference type="PANTHER" id="PTHR43673:SF10">
    <property type="entry name" value="NADH DEHYDROGENASE_NAD(P)H NITROREDUCTASE XCC3605-RELATED"/>
    <property type="match status" value="1"/>
</dbReference>
<accession>A0ABW1ZEM9</accession>
<keyword evidence="2" id="KW-0560">Oxidoreductase</keyword>
<dbReference type="InterPro" id="IPR029479">
    <property type="entry name" value="Nitroreductase"/>
</dbReference>
<dbReference type="SUPFAM" id="SSF55469">
    <property type="entry name" value="FMN-dependent nitroreductase-like"/>
    <property type="match status" value="1"/>
</dbReference>
<evidence type="ECO:0000256" key="2">
    <source>
        <dbReference type="ARBA" id="ARBA00023002"/>
    </source>
</evidence>
<gene>
    <name evidence="4" type="ORF">ACFQBQ_18085</name>
</gene>
<evidence type="ECO:0000259" key="3">
    <source>
        <dbReference type="Pfam" id="PF00881"/>
    </source>
</evidence>
<evidence type="ECO:0000313" key="4">
    <source>
        <dbReference type="EMBL" id="MFC6647445.1"/>
    </source>
</evidence>
<comment type="caution">
    <text evidence="4">The sequence shown here is derived from an EMBL/GenBank/DDBJ whole genome shotgun (WGS) entry which is preliminary data.</text>
</comment>
<organism evidence="4 5">
    <name type="scientific">Granulicella cerasi</name>
    <dbReference type="NCBI Taxonomy" id="741063"/>
    <lineage>
        <taxon>Bacteria</taxon>
        <taxon>Pseudomonadati</taxon>
        <taxon>Acidobacteriota</taxon>
        <taxon>Terriglobia</taxon>
        <taxon>Terriglobales</taxon>
        <taxon>Acidobacteriaceae</taxon>
        <taxon>Granulicella</taxon>
    </lineage>
</organism>
<dbReference type="PANTHER" id="PTHR43673">
    <property type="entry name" value="NAD(P)H NITROREDUCTASE YDGI-RELATED"/>
    <property type="match status" value="1"/>
</dbReference>
<dbReference type="Proteomes" id="UP001596391">
    <property type="component" value="Unassembled WGS sequence"/>
</dbReference>
<name>A0ABW1ZEM9_9BACT</name>
<keyword evidence="5" id="KW-1185">Reference proteome</keyword>
<dbReference type="RefSeq" id="WP_263370661.1">
    <property type="nucleotide sequence ID" value="NZ_JAGSYD010000002.1"/>
</dbReference>
<sequence>MAIDLENLKHAPKELGIHELIGKRWSPRSYTEQPVSDADLKTIFTAAGWAASSSNIQPWRFIVGRRGEETYDKIFDALASGNQSWVKTVPVLVASVAAKFMPAKDGEAPRPHEWAKHDVGAASATMCLQAIALGIHTHGMAGFDRELIRANFNIPEDFEPVAVWAIGYLGSPDALPDNYKKMETTPRERKPLDQYVFKHWNEPAKL</sequence>
<evidence type="ECO:0000256" key="1">
    <source>
        <dbReference type="ARBA" id="ARBA00007118"/>
    </source>
</evidence>
<proteinExistence type="inferred from homology"/>
<dbReference type="Gene3D" id="3.40.109.10">
    <property type="entry name" value="NADH Oxidase"/>
    <property type="match status" value="1"/>
</dbReference>
<protein>
    <submittedName>
        <fullName evidence="4">Nitroreductase family protein</fullName>
    </submittedName>
</protein>
<feature type="domain" description="Nitroreductase" evidence="3">
    <location>
        <begin position="22"/>
        <end position="83"/>
    </location>
</feature>